<dbReference type="PROSITE" id="PS50112">
    <property type="entry name" value="PAS"/>
    <property type="match status" value="1"/>
</dbReference>
<evidence type="ECO:0000256" key="11">
    <source>
        <dbReference type="ARBA" id="ARBA00023136"/>
    </source>
</evidence>
<keyword evidence="11 12" id="KW-0472">Membrane</keyword>
<feature type="transmembrane region" description="Helical" evidence="12">
    <location>
        <begin position="185"/>
        <end position="208"/>
    </location>
</feature>
<dbReference type="RefSeq" id="WP_144844673.1">
    <property type="nucleotide sequence ID" value="NZ_VNJI01000006.1"/>
</dbReference>
<dbReference type="CDD" id="cd16922">
    <property type="entry name" value="HATPase_EvgS-ArcB-TorS-like"/>
    <property type="match status" value="1"/>
</dbReference>
<evidence type="ECO:0000256" key="5">
    <source>
        <dbReference type="ARBA" id="ARBA00022553"/>
    </source>
</evidence>
<proteinExistence type="predicted"/>
<accession>A0A559KF23</accession>
<dbReference type="CDD" id="cd00082">
    <property type="entry name" value="HisKA"/>
    <property type="match status" value="1"/>
</dbReference>
<keyword evidence="10" id="KW-0902">Two-component regulatory system</keyword>
<dbReference type="PANTHER" id="PTHR45453:SF1">
    <property type="entry name" value="PHOSPHATE REGULON SENSOR PROTEIN PHOR"/>
    <property type="match status" value="1"/>
</dbReference>
<dbReference type="InterPro" id="IPR057640">
    <property type="entry name" value="Cache_WalK"/>
</dbReference>
<dbReference type="InterPro" id="IPR004358">
    <property type="entry name" value="Sig_transdc_His_kin-like_C"/>
</dbReference>
<keyword evidence="5" id="KW-0597">Phosphoprotein</keyword>
<keyword evidence="8 16" id="KW-0418">Kinase</keyword>
<keyword evidence="17" id="KW-1185">Reference proteome</keyword>
<dbReference type="SMART" id="SM00388">
    <property type="entry name" value="HisKA"/>
    <property type="match status" value="1"/>
</dbReference>
<dbReference type="FunFam" id="3.30.565.10:FF:000006">
    <property type="entry name" value="Sensor histidine kinase WalK"/>
    <property type="match status" value="1"/>
</dbReference>
<dbReference type="Pfam" id="PF00512">
    <property type="entry name" value="HisKA"/>
    <property type="match status" value="1"/>
</dbReference>
<dbReference type="EMBL" id="VNJI01000006">
    <property type="protein sequence ID" value="TVY10725.1"/>
    <property type="molecule type" value="Genomic_DNA"/>
</dbReference>
<keyword evidence="12" id="KW-0812">Transmembrane</keyword>
<dbReference type="Gene3D" id="1.10.8.500">
    <property type="entry name" value="HAMP domain in histidine kinase"/>
    <property type="match status" value="1"/>
</dbReference>
<feature type="transmembrane region" description="Helical" evidence="12">
    <location>
        <begin position="15"/>
        <end position="34"/>
    </location>
</feature>
<dbReference type="InterPro" id="IPR035965">
    <property type="entry name" value="PAS-like_dom_sf"/>
</dbReference>
<dbReference type="SMART" id="SM00387">
    <property type="entry name" value="HATPase_c"/>
    <property type="match status" value="1"/>
</dbReference>
<name>A0A559KF23_9BACL</name>
<dbReference type="FunFam" id="1.10.287.130:FF:000001">
    <property type="entry name" value="Two-component sensor histidine kinase"/>
    <property type="match status" value="1"/>
</dbReference>
<dbReference type="InterPro" id="IPR003660">
    <property type="entry name" value="HAMP_dom"/>
</dbReference>
<dbReference type="Pfam" id="PF00672">
    <property type="entry name" value="HAMP"/>
    <property type="match status" value="1"/>
</dbReference>
<evidence type="ECO:0000256" key="12">
    <source>
        <dbReference type="SAM" id="Phobius"/>
    </source>
</evidence>
<dbReference type="GO" id="GO:0000155">
    <property type="term" value="F:phosphorelay sensor kinase activity"/>
    <property type="evidence" value="ECO:0007669"/>
    <property type="project" value="InterPro"/>
</dbReference>
<dbReference type="EC" id="2.7.13.3" evidence="3"/>
<organism evidence="16 17">
    <name type="scientific">Paenibacillus cremeus</name>
    <dbReference type="NCBI Taxonomy" id="2163881"/>
    <lineage>
        <taxon>Bacteria</taxon>
        <taxon>Bacillati</taxon>
        <taxon>Bacillota</taxon>
        <taxon>Bacilli</taxon>
        <taxon>Bacillales</taxon>
        <taxon>Paenibacillaceae</taxon>
        <taxon>Paenibacillus</taxon>
    </lineage>
</organism>
<protein>
    <recommendedName>
        <fullName evidence="3">histidine kinase</fullName>
        <ecNumber evidence="3">2.7.13.3</ecNumber>
    </recommendedName>
</protein>
<evidence type="ECO:0000256" key="8">
    <source>
        <dbReference type="ARBA" id="ARBA00022777"/>
    </source>
</evidence>
<gene>
    <name evidence="16" type="primary">walK</name>
    <name evidence="16" type="ORF">FPZ49_06340</name>
</gene>
<dbReference type="PRINTS" id="PR00344">
    <property type="entry name" value="BCTRLSENSOR"/>
</dbReference>
<evidence type="ECO:0000256" key="1">
    <source>
        <dbReference type="ARBA" id="ARBA00000085"/>
    </source>
</evidence>
<dbReference type="SMART" id="SM00304">
    <property type="entry name" value="HAMP"/>
    <property type="match status" value="1"/>
</dbReference>
<dbReference type="InterPro" id="IPR036097">
    <property type="entry name" value="HisK_dim/P_sf"/>
</dbReference>
<dbReference type="SUPFAM" id="SSF158472">
    <property type="entry name" value="HAMP domain-like"/>
    <property type="match status" value="1"/>
</dbReference>
<evidence type="ECO:0000256" key="6">
    <source>
        <dbReference type="ARBA" id="ARBA00022679"/>
    </source>
</evidence>
<keyword evidence="7" id="KW-0547">Nucleotide-binding</keyword>
<keyword evidence="6" id="KW-0808">Transferase</keyword>
<evidence type="ECO:0000313" key="16">
    <source>
        <dbReference type="EMBL" id="TVY10725.1"/>
    </source>
</evidence>
<evidence type="ECO:0000259" key="14">
    <source>
        <dbReference type="PROSITE" id="PS50112"/>
    </source>
</evidence>
<dbReference type="Proteomes" id="UP000317036">
    <property type="component" value="Unassembled WGS sequence"/>
</dbReference>
<dbReference type="SUPFAM" id="SSF47384">
    <property type="entry name" value="Homodimeric domain of signal transducing histidine kinase"/>
    <property type="match status" value="1"/>
</dbReference>
<comment type="subcellular location">
    <subcellularLocation>
        <location evidence="2">Cell membrane</location>
        <topology evidence="2">Multi-pass membrane protein</topology>
    </subcellularLocation>
</comment>
<dbReference type="InterPro" id="IPR005467">
    <property type="entry name" value="His_kinase_dom"/>
</dbReference>
<evidence type="ECO:0000256" key="3">
    <source>
        <dbReference type="ARBA" id="ARBA00012438"/>
    </source>
</evidence>
<evidence type="ECO:0000256" key="7">
    <source>
        <dbReference type="ARBA" id="ARBA00022741"/>
    </source>
</evidence>
<dbReference type="InterPro" id="IPR003661">
    <property type="entry name" value="HisK_dim/P_dom"/>
</dbReference>
<dbReference type="GO" id="GO:0005524">
    <property type="term" value="F:ATP binding"/>
    <property type="evidence" value="ECO:0007669"/>
    <property type="project" value="UniProtKB-KW"/>
</dbReference>
<keyword evidence="12" id="KW-1133">Transmembrane helix</keyword>
<dbReference type="InterPro" id="IPR050351">
    <property type="entry name" value="BphY/WalK/GraS-like"/>
</dbReference>
<dbReference type="InterPro" id="IPR003594">
    <property type="entry name" value="HATPase_dom"/>
</dbReference>
<keyword evidence="9" id="KW-0067">ATP-binding</keyword>
<dbReference type="InterPro" id="IPR000014">
    <property type="entry name" value="PAS"/>
</dbReference>
<dbReference type="CDD" id="cd00130">
    <property type="entry name" value="PAS"/>
    <property type="match status" value="1"/>
</dbReference>
<comment type="caution">
    <text evidence="16">The sequence shown here is derived from an EMBL/GenBank/DDBJ whole genome shotgun (WGS) entry which is preliminary data.</text>
</comment>
<dbReference type="OrthoDB" id="9813151at2"/>
<dbReference type="PROSITE" id="PS50885">
    <property type="entry name" value="HAMP"/>
    <property type="match status" value="1"/>
</dbReference>
<sequence>MKWIRFFQSIQAKLIIIYVLLILIAMQLIGVYFIRTLESSLKNDFIDNRNKQAQLLAQYAETYLIENQDNKNAESKKSYEDLNQFVNSLFVISKAEIQVIDANGVVLTTSLDRNQSVVGSKNTQTEVTRALQGIKDNQRMFTDLDGVRKVVIAKPIGSGVKVYGAVYIISSMEEVYDTMNRISRFLITGTLIALVMTALLGVILSATITKPIKAITKQATAVAEGRFDEQVRVLGNDEIGQLANTFNFMMERLREALSLNEEEKDKLGSILSNMNDGLIAADDRGRVILINRRAKQILQVNEETTLGMPLGALLGITPRAANASAKGKAASVGSEALDPELESDADKTTMLQLYHEAEEEPLFVRVTFTGIHSSKGKGAGSGSGSGGTIAVLQDVTGQEKLEQSRREFVANVSHELRTPLTTIKSYLEALEDGALEEPQLAGKFVSVARNETDRMIRLVTDLLQLSRLDSKQAIISKESTDVAEMLDEVADRFSFQLEQRAITIDIEVVPGMKEIMLDRDRIDQVLDNLVSNAIKYTPEGGSIRIHAGLVARAHSGDQTGYSESPLLEISVQDNGIGIPKKDLSRIFERFYRVDKARSRNMGGTGLGLSIAREIVKAHGGTVHLDSELGAGTRVTFTLPYNQEEAAG</sequence>
<dbReference type="SUPFAM" id="SSF55785">
    <property type="entry name" value="PYP-like sensor domain (PAS domain)"/>
    <property type="match status" value="1"/>
</dbReference>
<dbReference type="Gene3D" id="3.30.565.10">
    <property type="entry name" value="Histidine kinase-like ATPase, C-terminal domain"/>
    <property type="match status" value="1"/>
</dbReference>
<dbReference type="GO" id="GO:0005886">
    <property type="term" value="C:plasma membrane"/>
    <property type="evidence" value="ECO:0007669"/>
    <property type="project" value="UniProtKB-SubCell"/>
</dbReference>
<dbReference type="PANTHER" id="PTHR45453">
    <property type="entry name" value="PHOSPHATE REGULON SENSOR PROTEIN PHOR"/>
    <property type="match status" value="1"/>
</dbReference>
<feature type="domain" description="HAMP" evidence="15">
    <location>
        <begin position="206"/>
        <end position="258"/>
    </location>
</feature>
<dbReference type="SMART" id="SM00091">
    <property type="entry name" value="PAS"/>
    <property type="match status" value="1"/>
</dbReference>
<dbReference type="PROSITE" id="PS50109">
    <property type="entry name" value="HIS_KIN"/>
    <property type="match status" value="1"/>
</dbReference>
<feature type="domain" description="PAS" evidence="14">
    <location>
        <begin position="263"/>
        <end position="307"/>
    </location>
</feature>
<feature type="domain" description="Histidine kinase" evidence="13">
    <location>
        <begin position="411"/>
        <end position="642"/>
    </location>
</feature>
<dbReference type="AlphaFoldDB" id="A0A559KF23"/>
<reference evidence="16 17" key="1">
    <citation type="submission" date="2019-07" db="EMBL/GenBank/DDBJ databases">
        <authorList>
            <person name="Kim J."/>
        </authorList>
    </citation>
    <scope>NUCLEOTIDE SEQUENCE [LARGE SCALE GENOMIC DNA]</scope>
    <source>
        <strain evidence="16 17">JC52</strain>
    </source>
</reference>
<evidence type="ECO:0000256" key="4">
    <source>
        <dbReference type="ARBA" id="ARBA00022475"/>
    </source>
</evidence>
<dbReference type="GO" id="GO:0004721">
    <property type="term" value="F:phosphoprotein phosphatase activity"/>
    <property type="evidence" value="ECO:0007669"/>
    <property type="project" value="TreeGrafter"/>
</dbReference>
<dbReference type="Pfam" id="PF02518">
    <property type="entry name" value="HATPase_c"/>
    <property type="match status" value="1"/>
</dbReference>
<dbReference type="Gene3D" id="1.10.287.130">
    <property type="match status" value="1"/>
</dbReference>
<evidence type="ECO:0000256" key="2">
    <source>
        <dbReference type="ARBA" id="ARBA00004651"/>
    </source>
</evidence>
<dbReference type="Pfam" id="PF13188">
    <property type="entry name" value="PAS_8"/>
    <property type="match status" value="1"/>
</dbReference>
<dbReference type="GO" id="GO:0016036">
    <property type="term" value="P:cellular response to phosphate starvation"/>
    <property type="evidence" value="ECO:0007669"/>
    <property type="project" value="TreeGrafter"/>
</dbReference>
<dbReference type="InterPro" id="IPR049814">
    <property type="entry name" value="Resp_reg_WalK"/>
</dbReference>
<dbReference type="InterPro" id="IPR036890">
    <property type="entry name" value="HATPase_C_sf"/>
</dbReference>
<keyword evidence="4" id="KW-1003">Cell membrane</keyword>
<dbReference type="NCBIfam" id="NF033092">
    <property type="entry name" value="HK_WalK"/>
    <property type="match status" value="1"/>
</dbReference>
<evidence type="ECO:0000256" key="10">
    <source>
        <dbReference type="ARBA" id="ARBA00023012"/>
    </source>
</evidence>
<evidence type="ECO:0000259" key="15">
    <source>
        <dbReference type="PROSITE" id="PS50885"/>
    </source>
</evidence>
<dbReference type="Gene3D" id="3.30.450.20">
    <property type="entry name" value="PAS domain"/>
    <property type="match status" value="2"/>
</dbReference>
<evidence type="ECO:0000259" key="13">
    <source>
        <dbReference type="PROSITE" id="PS50109"/>
    </source>
</evidence>
<comment type="catalytic activity">
    <reaction evidence="1">
        <text>ATP + protein L-histidine = ADP + protein N-phospho-L-histidine.</text>
        <dbReference type="EC" id="2.7.13.3"/>
    </reaction>
</comment>
<evidence type="ECO:0000313" key="17">
    <source>
        <dbReference type="Proteomes" id="UP000317036"/>
    </source>
</evidence>
<dbReference type="CDD" id="cd06225">
    <property type="entry name" value="HAMP"/>
    <property type="match status" value="1"/>
</dbReference>
<dbReference type="Pfam" id="PF23846">
    <property type="entry name" value="Cache_WalK"/>
    <property type="match status" value="1"/>
</dbReference>
<dbReference type="SUPFAM" id="SSF55874">
    <property type="entry name" value="ATPase domain of HSP90 chaperone/DNA topoisomerase II/histidine kinase"/>
    <property type="match status" value="1"/>
</dbReference>
<evidence type="ECO:0000256" key="9">
    <source>
        <dbReference type="ARBA" id="ARBA00022840"/>
    </source>
</evidence>